<keyword evidence="2" id="KW-1185">Reference proteome</keyword>
<accession>A0ABX7ZAF3</accession>
<gene>
    <name evidence="1" type="ORF">GO998_00890</name>
</gene>
<dbReference type="Proteomes" id="UP000677898">
    <property type="component" value="Chromosome"/>
</dbReference>
<evidence type="ECO:0000313" key="2">
    <source>
        <dbReference type="Proteomes" id="UP000677898"/>
    </source>
</evidence>
<name>A0ABX7ZAF3_9RALS</name>
<sequence>MLQFVTAEGSVARFVFNKRDLFADGRPKPKVFGPEWHPSFERYETSVCGLNGTTDVRLWDLGCTVRASSDLTAIAVVDIHVADVVAAGLSCEPAPEKDYAEHGVILGWDNEPEAKDKRLAVQQDLVARLCAEAVRRRPSHSS</sequence>
<protein>
    <submittedName>
        <fullName evidence="1">Uncharacterized protein</fullName>
    </submittedName>
</protein>
<dbReference type="EMBL" id="CP046729">
    <property type="protein sequence ID" value="QUP52423.1"/>
    <property type="molecule type" value="Genomic_DNA"/>
</dbReference>
<organism evidence="1 2">
    <name type="scientific">Ralstonia syzygii</name>
    <dbReference type="NCBI Taxonomy" id="28097"/>
    <lineage>
        <taxon>Bacteria</taxon>
        <taxon>Pseudomonadati</taxon>
        <taxon>Pseudomonadota</taxon>
        <taxon>Betaproteobacteria</taxon>
        <taxon>Burkholderiales</taxon>
        <taxon>Burkholderiaceae</taxon>
        <taxon>Ralstonia</taxon>
        <taxon>Ralstonia solanacearum species complex</taxon>
    </lineage>
</organism>
<reference evidence="1 2" key="1">
    <citation type="journal article" date="2021" name="Phytopathology">
        <title>Complete genome sequence of Ralstonia syzygii subsp. indonesiensis strain LLRS-1, isolated from wilted tobacco in China.</title>
        <authorList>
            <person name="Lu C.H."/>
            <person name="Li J.Y."/>
            <person name="Mi M.G."/>
            <person name="Lin Z.L."/>
            <person name="Jiang N."/>
            <person name="Gai X."/>
            <person name="Ma J.H."/>
            <person name="Lei L.P."/>
            <person name="Xia Z.Y."/>
        </authorList>
    </citation>
    <scope>NUCLEOTIDE SEQUENCE [LARGE SCALE GENOMIC DNA]</scope>
    <source>
        <strain evidence="1 2">LLRS-1</strain>
    </source>
</reference>
<evidence type="ECO:0000313" key="1">
    <source>
        <dbReference type="EMBL" id="QUP52423.1"/>
    </source>
</evidence>
<proteinExistence type="predicted"/>
<dbReference type="RefSeq" id="WP_211904286.1">
    <property type="nucleotide sequence ID" value="NZ_CP046729.1"/>
</dbReference>